<name>A0ABU8VJU3_9BURK</name>
<comment type="caution">
    <text evidence="1">The sequence shown here is derived from an EMBL/GenBank/DDBJ whole genome shotgun (WGS) entry which is preliminary data.</text>
</comment>
<organism evidence="1 2">
    <name type="scientific">Variovorax ureilyticus</name>
    <dbReference type="NCBI Taxonomy" id="1836198"/>
    <lineage>
        <taxon>Bacteria</taxon>
        <taxon>Pseudomonadati</taxon>
        <taxon>Pseudomonadota</taxon>
        <taxon>Betaproteobacteria</taxon>
        <taxon>Burkholderiales</taxon>
        <taxon>Comamonadaceae</taxon>
        <taxon>Variovorax</taxon>
    </lineage>
</organism>
<evidence type="ECO:0008006" key="3">
    <source>
        <dbReference type="Google" id="ProtNLM"/>
    </source>
</evidence>
<gene>
    <name evidence="1" type="ORF">WKW77_22225</name>
</gene>
<proteinExistence type="predicted"/>
<sequence>MNRRFNAVSVFQATEESPTLASLTARARDASERLAAIQDLIPLELRPSVKAGPAEDDVWCVLVTGNAAAAKLRQLIPAFQSRLKARGWHVATLRIKVQTRS</sequence>
<evidence type="ECO:0000313" key="2">
    <source>
        <dbReference type="Proteomes" id="UP001365846"/>
    </source>
</evidence>
<keyword evidence="2" id="KW-1185">Reference proteome</keyword>
<dbReference type="RefSeq" id="WP_340359047.1">
    <property type="nucleotide sequence ID" value="NZ_JBBKZU010000010.1"/>
</dbReference>
<dbReference type="Proteomes" id="UP001365846">
    <property type="component" value="Unassembled WGS sequence"/>
</dbReference>
<accession>A0ABU8VJU3</accession>
<evidence type="ECO:0000313" key="1">
    <source>
        <dbReference type="EMBL" id="MEJ8813820.1"/>
    </source>
</evidence>
<protein>
    <recommendedName>
        <fullName evidence="3">DUF721 domain-containing protein</fullName>
    </recommendedName>
</protein>
<reference evidence="1 2" key="1">
    <citation type="submission" date="2024-03" db="EMBL/GenBank/DDBJ databases">
        <title>Novel species of the genus Variovorax.</title>
        <authorList>
            <person name="Liu Q."/>
            <person name="Xin Y.-H."/>
        </authorList>
    </citation>
    <scope>NUCLEOTIDE SEQUENCE [LARGE SCALE GENOMIC DNA]</scope>
    <source>
        <strain evidence="1 2">KACC 18899</strain>
    </source>
</reference>
<dbReference type="EMBL" id="JBBKZU010000010">
    <property type="protein sequence ID" value="MEJ8813820.1"/>
    <property type="molecule type" value="Genomic_DNA"/>
</dbReference>